<evidence type="ECO:0000313" key="2">
    <source>
        <dbReference type="Proteomes" id="UP000828048"/>
    </source>
</evidence>
<name>A0ACB7WY09_9ERIC</name>
<reference evidence="1 2" key="1">
    <citation type="journal article" date="2021" name="Hortic Res">
        <title>High-quality reference genome and annotation aids understanding of berry development for evergreen blueberry (Vaccinium darrowii).</title>
        <authorList>
            <person name="Yu J."/>
            <person name="Hulse-Kemp A.M."/>
            <person name="Babiker E."/>
            <person name="Staton M."/>
        </authorList>
    </citation>
    <scope>NUCLEOTIDE SEQUENCE [LARGE SCALE GENOMIC DNA]</scope>
    <source>
        <strain evidence="2">cv. NJ 8807/NJ 8810</strain>
        <tissue evidence="1">Young leaf</tissue>
    </source>
</reference>
<protein>
    <submittedName>
        <fullName evidence="1">Uncharacterized protein</fullName>
    </submittedName>
</protein>
<keyword evidence="2" id="KW-1185">Reference proteome</keyword>
<gene>
    <name evidence="1" type="ORF">Vadar_004793</name>
</gene>
<dbReference type="Proteomes" id="UP000828048">
    <property type="component" value="Chromosome 2"/>
</dbReference>
<organism evidence="1 2">
    <name type="scientific">Vaccinium darrowii</name>
    <dbReference type="NCBI Taxonomy" id="229202"/>
    <lineage>
        <taxon>Eukaryota</taxon>
        <taxon>Viridiplantae</taxon>
        <taxon>Streptophyta</taxon>
        <taxon>Embryophyta</taxon>
        <taxon>Tracheophyta</taxon>
        <taxon>Spermatophyta</taxon>
        <taxon>Magnoliopsida</taxon>
        <taxon>eudicotyledons</taxon>
        <taxon>Gunneridae</taxon>
        <taxon>Pentapetalae</taxon>
        <taxon>asterids</taxon>
        <taxon>Ericales</taxon>
        <taxon>Ericaceae</taxon>
        <taxon>Vaccinioideae</taxon>
        <taxon>Vaccinieae</taxon>
        <taxon>Vaccinium</taxon>
    </lineage>
</organism>
<sequence length="114" mass="12422">MTTPQLSILLSLLILFCHSGFASVATITPRDAPVNCNRSIAECNPDMEMLMESEVTRRILATKYISPGALKRDQPVCRGGASGEAYSKTGGCLPPESNPYNRGCSKYYRCRSDA</sequence>
<comment type="caution">
    <text evidence="1">The sequence shown here is derived from an EMBL/GenBank/DDBJ whole genome shotgun (WGS) entry which is preliminary data.</text>
</comment>
<dbReference type="EMBL" id="CM037152">
    <property type="protein sequence ID" value="KAH7833284.1"/>
    <property type="molecule type" value="Genomic_DNA"/>
</dbReference>
<proteinExistence type="predicted"/>
<evidence type="ECO:0000313" key="1">
    <source>
        <dbReference type="EMBL" id="KAH7833284.1"/>
    </source>
</evidence>
<accession>A0ACB7WY09</accession>